<dbReference type="GO" id="GO:0090486">
    <property type="term" value="F:small RNA 2'-O-methyltransferase activity"/>
    <property type="evidence" value="ECO:0007669"/>
    <property type="project" value="UniProtKB-EC"/>
</dbReference>
<sequence>MQRYMAIQEIIEHPIWNGSIKKVVDFGCSEIGLFKCIKLILGLNNIIAVDVDFDILNINQFKVVPTNYGHISMHERKKLLTVDIYNGSIADQDDRMLGIDAVICIELIEHLFMDILDSLPYTVFEFINPKLSVFTTPNVEFNILFPNFTTEFRHADHKFEWTRKQFKEWAKQIITGYSEYAVQFDGIGAGPPGTENIGCCSQMGIFYRKDMTASPVTPIVRC</sequence>
<name>A0A9P0NNX9_APHGO</name>
<evidence type="ECO:0000256" key="11">
    <source>
        <dbReference type="ARBA" id="ARBA00035025"/>
    </source>
</evidence>
<dbReference type="PANTHER" id="PTHR21404">
    <property type="entry name" value="HEN1"/>
    <property type="match status" value="1"/>
</dbReference>
<evidence type="ECO:0000313" key="13">
    <source>
        <dbReference type="EMBL" id="CAH1733454.1"/>
    </source>
</evidence>
<evidence type="ECO:0000256" key="3">
    <source>
        <dbReference type="ARBA" id="ARBA00021330"/>
    </source>
</evidence>
<dbReference type="EC" id="2.1.1.386" evidence="11"/>
<evidence type="ECO:0000256" key="12">
    <source>
        <dbReference type="ARBA" id="ARBA00048418"/>
    </source>
</evidence>
<evidence type="ECO:0000256" key="9">
    <source>
        <dbReference type="ARBA" id="ARBA00022884"/>
    </source>
</evidence>
<dbReference type="PANTHER" id="PTHR21404:SF3">
    <property type="entry name" value="SMALL RNA 2'-O-METHYLTRANSFERASE"/>
    <property type="match status" value="1"/>
</dbReference>
<dbReference type="Proteomes" id="UP001154329">
    <property type="component" value="Chromosome 3"/>
</dbReference>
<keyword evidence="8" id="KW-0460">Magnesium</keyword>
<dbReference type="GO" id="GO:0001510">
    <property type="term" value="P:RNA methylation"/>
    <property type="evidence" value="ECO:0007669"/>
    <property type="project" value="InterPro"/>
</dbReference>
<keyword evidence="10" id="KW-0943">RNA-mediated gene silencing</keyword>
<dbReference type="InterPro" id="IPR026610">
    <property type="entry name" value="Hen1"/>
</dbReference>
<comment type="catalytic activity">
    <reaction evidence="12">
        <text>small RNA 3'-end nucleotide + S-adenosyl-L-methionine = small RNA 3'-end 2'-O-methylnucleotide + S-adenosyl-L-homocysteine + H(+)</text>
        <dbReference type="Rhea" id="RHEA:37887"/>
        <dbReference type="Rhea" id="RHEA-COMP:10415"/>
        <dbReference type="Rhea" id="RHEA-COMP:10416"/>
        <dbReference type="ChEBI" id="CHEBI:15378"/>
        <dbReference type="ChEBI" id="CHEBI:57856"/>
        <dbReference type="ChEBI" id="CHEBI:59789"/>
        <dbReference type="ChEBI" id="CHEBI:74896"/>
        <dbReference type="ChEBI" id="CHEBI:74898"/>
        <dbReference type="EC" id="2.1.1.386"/>
    </reaction>
</comment>
<dbReference type="Gene3D" id="3.40.50.150">
    <property type="entry name" value="Vaccinia Virus protein VP39"/>
    <property type="match status" value="1"/>
</dbReference>
<dbReference type="GO" id="GO:0034587">
    <property type="term" value="P:piRNA processing"/>
    <property type="evidence" value="ECO:0007669"/>
    <property type="project" value="TreeGrafter"/>
</dbReference>
<dbReference type="GO" id="GO:0046872">
    <property type="term" value="F:metal ion binding"/>
    <property type="evidence" value="ECO:0007669"/>
    <property type="project" value="UniProtKB-KW"/>
</dbReference>
<evidence type="ECO:0000256" key="8">
    <source>
        <dbReference type="ARBA" id="ARBA00022842"/>
    </source>
</evidence>
<dbReference type="EMBL" id="OU899036">
    <property type="protein sequence ID" value="CAH1733454.1"/>
    <property type="molecule type" value="Genomic_DNA"/>
</dbReference>
<keyword evidence="9" id="KW-0694">RNA-binding</keyword>
<comment type="cofactor">
    <cofactor evidence="1">
        <name>Mg(2+)</name>
        <dbReference type="ChEBI" id="CHEBI:18420"/>
    </cofactor>
</comment>
<protein>
    <recommendedName>
        <fullName evidence="3">Small RNA 2'-O-methyltransferase</fullName>
        <ecNumber evidence="11">2.1.1.386</ecNumber>
    </recommendedName>
</protein>
<comment type="similarity">
    <text evidence="2">Belongs to the methyltransferase superfamily. HEN1 family.</text>
</comment>
<keyword evidence="14" id="KW-1185">Reference proteome</keyword>
<evidence type="ECO:0000256" key="4">
    <source>
        <dbReference type="ARBA" id="ARBA00022603"/>
    </source>
</evidence>
<proteinExistence type="inferred from homology"/>
<gene>
    <name evidence="13" type="ORF">APHIGO_LOCUS9763</name>
</gene>
<accession>A0A9P0NNX9</accession>
<evidence type="ECO:0000256" key="1">
    <source>
        <dbReference type="ARBA" id="ARBA00001946"/>
    </source>
</evidence>
<reference evidence="13" key="2">
    <citation type="submission" date="2022-10" db="EMBL/GenBank/DDBJ databases">
        <authorList>
            <consortium name="ENA_rothamsted_submissions"/>
            <consortium name="culmorum"/>
            <person name="King R."/>
        </authorList>
    </citation>
    <scope>NUCLEOTIDE SEQUENCE</scope>
</reference>
<keyword evidence="6" id="KW-0949">S-adenosyl-L-methionine</keyword>
<keyword evidence="7" id="KW-0479">Metal-binding</keyword>
<dbReference type="InterPro" id="IPR029063">
    <property type="entry name" value="SAM-dependent_MTases_sf"/>
</dbReference>
<dbReference type="GO" id="GO:0030422">
    <property type="term" value="P:siRNA processing"/>
    <property type="evidence" value="ECO:0007669"/>
    <property type="project" value="TreeGrafter"/>
</dbReference>
<evidence type="ECO:0000256" key="2">
    <source>
        <dbReference type="ARBA" id="ARBA00009026"/>
    </source>
</evidence>
<dbReference type="AlphaFoldDB" id="A0A9P0NNX9"/>
<dbReference type="GO" id="GO:0003723">
    <property type="term" value="F:RNA binding"/>
    <property type="evidence" value="ECO:0007669"/>
    <property type="project" value="UniProtKB-KW"/>
</dbReference>
<evidence type="ECO:0000256" key="6">
    <source>
        <dbReference type="ARBA" id="ARBA00022691"/>
    </source>
</evidence>
<reference evidence="13" key="1">
    <citation type="submission" date="2022-02" db="EMBL/GenBank/DDBJ databases">
        <authorList>
            <person name="King R."/>
        </authorList>
    </citation>
    <scope>NUCLEOTIDE SEQUENCE</scope>
</reference>
<evidence type="ECO:0000256" key="5">
    <source>
        <dbReference type="ARBA" id="ARBA00022679"/>
    </source>
</evidence>
<keyword evidence="4" id="KW-0489">Methyltransferase</keyword>
<dbReference type="GO" id="GO:0005737">
    <property type="term" value="C:cytoplasm"/>
    <property type="evidence" value="ECO:0007669"/>
    <property type="project" value="TreeGrafter"/>
</dbReference>
<evidence type="ECO:0000256" key="7">
    <source>
        <dbReference type="ARBA" id="ARBA00022723"/>
    </source>
</evidence>
<dbReference type="GO" id="GO:0005634">
    <property type="term" value="C:nucleus"/>
    <property type="evidence" value="ECO:0007669"/>
    <property type="project" value="TreeGrafter"/>
</dbReference>
<evidence type="ECO:0000256" key="10">
    <source>
        <dbReference type="ARBA" id="ARBA00023158"/>
    </source>
</evidence>
<organism evidence="13 14">
    <name type="scientific">Aphis gossypii</name>
    <name type="common">Cotton aphid</name>
    <dbReference type="NCBI Taxonomy" id="80765"/>
    <lineage>
        <taxon>Eukaryota</taxon>
        <taxon>Metazoa</taxon>
        <taxon>Ecdysozoa</taxon>
        <taxon>Arthropoda</taxon>
        <taxon>Hexapoda</taxon>
        <taxon>Insecta</taxon>
        <taxon>Pterygota</taxon>
        <taxon>Neoptera</taxon>
        <taxon>Paraneoptera</taxon>
        <taxon>Hemiptera</taxon>
        <taxon>Sternorrhyncha</taxon>
        <taxon>Aphidomorpha</taxon>
        <taxon>Aphidoidea</taxon>
        <taxon>Aphididae</taxon>
        <taxon>Aphidini</taxon>
        <taxon>Aphis</taxon>
        <taxon>Aphis</taxon>
    </lineage>
</organism>
<evidence type="ECO:0000313" key="14">
    <source>
        <dbReference type="Proteomes" id="UP001154329"/>
    </source>
</evidence>
<keyword evidence="5" id="KW-0808">Transferase</keyword>